<dbReference type="OrthoDB" id="1427071at2"/>
<sequence>MKAFKIYSLLAIIILVVSCNSNDNDAVNFAGATPQTQCITNNLTGPTAVYWDYANGIPAPFTSIPMVPNPQGTFDHPDVFTNIRFTVPQNYTVTPLSIPNTAFGVDMRRSNNNPQNKVFWRYYPITSFSGTANIDDIRAFFINDLMVNEYGFNGTPVVDCAPPTQTANFGGITRTFSARAIRFGNTRAIITVAVSPTPFGSSVAVSISAGPINEYDSLAMNVFFPISFELLLPDRDSLSDRDGDGTPDVFDPEPDNPNVK</sequence>
<comment type="caution">
    <text evidence="3">The sequence shown here is derived from an EMBL/GenBank/DDBJ whole genome shotgun (WGS) entry which is preliminary data.</text>
</comment>
<organism evidence="3 4">
    <name type="scientific">Hyunsoonleella flava</name>
    <dbReference type="NCBI Taxonomy" id="2527939"/>
    <lineage>
        <taxon>Bacteria</taxon>
        <taxon>Pseudomonadati</taxon>
        <taxon>Bacteroidota</taxon>
        <taxon>Flavobacteriia</taxon>
        <taxon>Flavobacteriales</taxon>
        <taxon>Flavobacteriaceae</taxon>
    </lineage>
</organism>
<keyword evidence="2" id="KW-0732">Signal</keyword>
<feature type="region of interest" description="Disordered" evidence="1">
    <location>
        <begin position="237"/>
        <end position="260"/>
    </location>
</feature>
<protein>
    <recommendedName>
        <fullName evidence="5">PKD domain-containing protein</fullName>
    </recommendedName>
</protein>
<dbReference type="EMBL" id="SIRT01000002">
    <property type="protein sequence ID" value="TBN05511.1"/>
    <property type="molecule type" value="Genomic_DNA"/>
</dbReference>
<dbReference type="PROSITE" id="PS51257">
    <property type="entry name" value="PROKAR_LIPOPROTEIN"/>
    <property type="match status" value="1"/>
</dbReference>
<keyword evidence="4" id="KW-1185">Reference proteome</keyword>
<evidence type="ECO:0008006" key="5">
    <source>
        <dbReference type="Google" id="ProtNLM"/>
    </source>
</evidence>
<gene>
    <name evidence="3" type="ORF">EYD45_04330</name>
</gene>
<feature type="signal peptide" evidence="2">
    <location>
        <begin position="1"/>
        <end position="23"/>
    </location>
</feature>
<evidence type="ECO:0000313" key="3">
    <source>
        <dbReference type="EMBL" id="TBN05511.1"/>
    </source>
</evidence>
<dbReference type="RefSeq" id="WP_130963129.1">
    <property type="nucleotide sequence ID" value="NZ_SIRT01000002.1"/>
</dbReference>
<dbReference type="Proteomes" id="UP000291142">
    <property type="component" value="Unassembled WGS sequence"/>
</dbReference>
<dbReference type="AlphaFoldDB" id="A0A4Q9FFE8"/>
<reference evidence="3 4" key="1">
    <citation type="submission" date="2019-02" db="EMBL/GenBank/DDBJ databases">
        <title>Hyunsoonleella sp., isolated from marine sediment.</title>
        <authorList>
            <person name="Liu B.-T."/>
        </authorList>
    </citation>
    <scope>NUCLEOTIDE SEQUENCE [LARGE SCALE GENOMIC DNA]</scope>
    <source>
        <strain evidence="3 4">T58</strain>
    </source>
</reference>
<accession>A0A4Q9FFE8</accession>
<evidence type="ECO:0000256" key="2">
    <source>
        <dbReference type="SAM" id="SignalP"/>
    </source>
</evidence>
<evidence type="ECO:0000256" key="1">
    <source>
        <dbReference type="SAM" id="MobiDB-lite"/>
    </source>
</evidence>
<proteinExistence type="predicted"/>
<evidence type="ECO:0000313" key="4">
    <source>
        <dbReference type="Proteomes" id="UP000291142"/>
    </source>
</evidence>
<name>A0A4Q9FFE8_9FLAO</name>
<feature type="chain" id="PRO_5020886101" description="PKD domain-containing protein" evidence="2">
    <location>
        <begin position="24"/>
        <end position="260"/>
    </location>
</feature>